<evidence type="ECO:0000256" key="1">
    <source>
        <dbReference type="SAM" id="Phobius"/>
    </source>
</evidence>
<evidence type="ECO:0008006" key="4">
    <source>
        <dbReference type="Google" id="ProtNLM"/>
    </source>
</evidence>
<keyword evidence="1" id="KW-1133">Transmembrane helix</keyword>
<feature type="transmembrane region" description="Helical" evidence="1">
    <location>
        <begin position="94"/>
        <end position="120"/>
    </location>
</feature>
<dbReference type="Proteomes" id="UP001519295">
    <property type="component" value="Unassembled WGS sequence"/>
</dbReference>
<evidence type="ECO:0000313" key="2">
    <source>
        <dbReference type="EMBL" id="MBP2367493.1"/>
    </source>
</evidence>
<keyword evidence="3" id="KW-1185">Reference proteome</keyword>
<keyword evidence="1" id="KW-0472">Membrane</keyword>
<feature type="transmembrane region" description="Helical" evidence="1">
    <location>
        <begin position="140"/>
        <end position="169"/>
    </location>
</feature>
<dbReference type="EMBL" id="JAGINU010000001">
    <property type="protein sequence ID" value="MBP2367493.1"/>
    <property type="molecule type" value="Genomic_DNA"/>
</dbReference>
<reference evidence="2 3" key="1">
    <citation type="submission" date="2021-03" db="EMBL/GenBank/DDBJ databases">
        <title>Sequencing the genomes of 1000 actinobacteria strains.</title>
        <authorList>
            <person name="Klenk H.-P."/>
        </authorList>
    </citation>
    <scope>NUCLEOTIDE SEQUENCE [LARGE SCALE GENOMIC DNA]</scope>
    <source>
        <strain evidence="2 3">DSM 45256</strain>
    </source>
</reference>
<dbReference type="RefSeq" id="WP_210027632.1">
    <property type="nucleotide sequence ID" value="NZ_JAGINU010000001.1"/>
</dbReference>
<protein>
    <recommendedName>
        <fullName evidence="4">DUF1700 domain-containing protein</fullName>
    </recommendedName>
</protein>
<evidence type="ECO:0000313" key="3">
    <source>
        <dbReference type="Proteomes" id="UP001519295"/>
    </source>
</evidence>
<accession>A0ABS4VUT3</accession>
<proteinExistence type="predicted"/>
<gene>
    <name evidence="2" type="ORF">JOF36_003189</name>
</gene>
<dbReference type="Pfam" id="PF22564">
    <property type="entry name" value="HAAS"/>
    <property type="match status" value="1"/>
</dbReference>
<sequence length="189" mass="19386">MSGESTPASELVECYLLRLRSATADLPTDQSDELLGDLTAHLAEAVPPGSDELTARRALDGLGAPELVAAAARTETGPAARARPSPGSAQVNDVIAVLLLLLGGFVVPVLGWVAGVVMLWGSPRWSERDKWLGTLAWPGVIAGGVVAFAVGGPVVLVAGLLGLAVLAWVCQRLLAHSREVQGGDTPSVA</sequence>
<keyword evidence="1" id="KW-0812">Transmembrane</keyword>
<name>A0ABS4VUT3_9PSEU</name>
<comment type="caution">
    <text evidence="2">The sequence shown here is derived from an EMBL/GenBank/DDBJ whole genome shotgun (WGS) entry which is preliminary data.</text>
</comment>
<organism evidence="2 3">
    <name type="scientific">Pseudonocardia parietis</name>
    <dbReference type="NCBI Taxonomy" id="570936"/>
    <lineage>
        <taxon>Bacteria</taxon>
        <taxon>Bacillati</taxon>
        <taxon>Actinomycetota</taxon>
        <taxon>Actinomycetes</taxon>
        <taxon>Pseudonocardiales</taxon>
        <taxon>Pseudonocardiaceae</taxon>
        <taxon>Pseudonocardia</taxon>
    </lineage>
</organism>